<dbReference type="AlphaFoldDB" id="X1KFN5"/>
<dbReference type="InterPro" id="IPR027417">
    <property type="entry name" value="P-loop_NTPase"/>
</dbReference>
<sequence length="275" mass="30833">GIYRLSSREPVEVGKTVIIDEASMLTEEQLGALLQTLKGVDRLILCGDSRQLPPIGAGRPFVDIVHNLTPNNIDSLFPKVAPGYAELTVRRRQIGKACEDLQLAEWFSGRPIGPGDDEIFAKAKQGDIGERLKLVRWDNESEISDTVMSVLTDELKLSGINDNTTFELSLGGTTYGEYIYFNRGAAEAVTKWQILSPVRGPIFGVREINKLVQRTFRKETIRWAQERYRKIPQPMGPEGIVYGDKVINVRNNRRKEVYPEDDALKYVANGEIGIV</sequence>
<evidence type="ECO:0000313" key="1">
    <source>
        <dbReference type="EMBL" id="GAI05877.1"/>
    </source>
</evidence>
<comment type="caution">
    <text evidence="1">The sequence shown here is derived from an EMBL/GenBank/DDBJ whole genome shotgun (WGS) entry which is preliminary data.</text>
</comment>
<proteinExistence type="predicted"/>
<protein>
    <submittedName>
        <fullName evidence="1">Uncharacterized protein</fullName>
    </submittedName>
</protein>
<dbReference type="SUPFAM" id="SSF52540">
    <property type="entry name" value="P-loop containing nucleoside triphosphate hydrolases"/>
    <property type="match status" value="2"/>
</dbReference>
<dbReference type="EMBL" id="BARV01004682">
    <property type="protein sequence ID" value="GAI05877.1"/>
    <property type="molecule type" value="Genomic_DNA"/>
</dbReference>
<accession>X1KFN5</accession>
<gene>
    <name evidence="1" type="ORF">S06H3_10203</name>
</gene>
<feature type="non-terminal residue" evidence="1">
    <location>
        <position position="275"/>
    </location>
</feature>
<organism evidence="1">
    <name type="scientific">marine sediment metagenome</name>
    <dbReference type="NCBI Taxonomy" id="412755"/>
    <lineage>
        <taxon>unclassified sequences</taxon>
        <taxon>metagenomes</taxon>
        <taxon>ecological metagenomes</taxon>
    </lineage>
</organism>
<dbReference type="Gene3D" id="3.40.50.300">
    <property type="entry name" value="P-loop containing nucleotide triphosphate hydrolases"/>
    <property type="match status" value="1"/>
</dbReference>
<dbReference type="Pfam" id="PF13604">
    <property type="entry name" value="AAA_30"/>
    <property type="match status" value="1"/>
</dbReference>
<name>X1KFN5_9ZZZZ</name>
<feature type="non-terminal residue" evidence="1">
    <location>
        <position position="1"/>
    </location>
</feature>
<reference evidence="1" key="1">
    <citation type="journal article" date="2014" name="Front. Microbiol.">
        <title>High frequency of phylogenetically diverse reductive dehalogenase-homologous genes in deep subseafloor sedimentary metagenomes.</title>
        <authorList>
            <person name="Kawai M."/>
            <person name="Futagami T."/>
            <person name="Toyoda A."/>
            <person name="Takaki Y."/>
            <person name="Nishi S."/>
            <person name="Hori S."/>
            <person name="Arai W."/>
            <person name="Tsubouchi T."/>
            <person name="Morono Y."/>
            <person name="Uchiyama I."/>
            <person name="Ito T."/>
            <person name="Fujiyama A."/>
            <person name="Inagaki F."/>
            <person name="Takami H."/>
        </authorList>
    </citation>
    <scope>NUCLEOTIDE SEQUENCE</scope>
    <source>
        <strain evidence="1">Expedition CK06-06</strain>
    </source>
</reference>